<comment type="caution">
    <text evidence="2">The sequence shown here is derived from an EMBL/GenBank/DDBJ whole genome shotgun (WGS) entry which is preliminary data.</text>
</comment>
<evidence type="ECO:0000256" key="1">
    <source>
        <dbReference type="ARBA" id="ARBA00006479"/>
    </source>
</evidence>
<dbReference type="PANTHER" id="PTHR18964:SF149">
    <property type="entry name" value="BIFUNCTIONAL UDP-N-ACETYLGLUCOSAMINE 2-EPIMERASE_N-ACETYLMANNOSAMINE KINASE"/>
    <property type="match status" value="1"/>
</dbReference>
<organism evidence="2 3">
    <name type="scientific">Amycolatopsis dongchuanensis</name>
    <dbReference type="NCBI Taxonomy" id="1070866"/>
    <lineage>
        <taxon>Bacteria</taxon>
        <taxon>Bacillati</taxon>
        <taxon>Actinomycetota</taxon>
        <taxon>Actinomycetes</taxon>
        <taxon>Pseudonocardiales</taxon>
        <taxon>Pseudonocardiaceae</taxon>
        <taxon>Amycolatopsis</taxon>
    </lineage>
</organism>
<gene>
    <name evidence="2" type="ORF">GCM10023214_72140</name>
</gene>
<dbReference type="Pfam" id="PF00480">
    <property type="entry name" value="ROK"/>
    <property type="match status" value="1"/>
</dbReference>
<dbReference type="InterPro" id="IPR043129">
    <property type="entry name" value="ATPase_NBD"/>
</dbReference>
<dbReference type="RefSeq" id="WP_346056453.1">
    <property type="nucleotide sequence ID" value="NZ_BAABIB010000153.1"/>
</dbReference>
<reference evidence="3" key="1">
    <citation type="journal article" date="2019" name="Int. J. Syst. Evol. Microbiol.">
        <title>The Global Catalogue of Microorganisms (GCM) 10K type strain sequencing project: providing services to taxonomists for standard genome sequencing and annotation.</title>
        <authorList>
            <consortium name="The Broad Institute Genomics Platform"/>
            <consortium name="The Broad Institute Genome Sequencing Center for Infectious Disease"/>
            <person name="Wu L."/>
            <person name="Ma J."/>
        </authorList>
    </citation>
    <scope>NUCLEOTIDE SEQUENCE [LARGE SCALE GENOMIC DNA]</scope>
    <source>
        <strain evidence="3">JCM 18054</strain>
    </source>
</reference>
<accession>A0ABP8VQS2</accession>
<dbReference type="Gene3D" id="3.30.420.40">
    <property type="match status" value="2"/>
</dbReference>
<keyword evidence="3" id="KW-1185">Reference proteome</keyword>
<proteinExistence type="inferred from homology"/>
<dbReference type="Proteomes" id="UP001500192">
    <property type="component" value="Unassembled WGS sequence"/>
</dbReference>
<protein>
    <submittedName>
        <fullName evidence="2">ROK family protein</fullName>
    </submittedName>
</protein>
<name>A0ABP8VQS2_9PSEU</name>
<comment type="similarity">
    <text evidence="1">Belongs to the ROK (NagC/XylR) family.</text>
</comment>
<dbReference type="EMBL" id="BAABIB010000153">
    <property type="protein sequence ID" value="GAA4667644.1"/>
    <property type="molecule type" value="Genomic_DNA"/>
</dbReference>
<dbReference type="PANTHER" id="PTHR18964">
    <property type="entry name" value="ROK (REPRESSOR, ORF, KINASE) FAMILY"/>
    <property type="match status" value="1"/>
</dbReference>
<evidence type="ECO:0000313" key="2">
    <source>
        <dbReference type="EMBL" id="GAA4667644.1"/>
    </source>
</evidence>
<dbReference type="InterPro" id="IPR000600">
    <property type="entry name" value="ROK"/>
</dbReference>
<evidence type="ECO:0000313" key="3">
    <source>
        <dbReference type="Proteomes" id="UP001500192"/>
    </source>
</evidence>
<dbReference type="SUPFAM" id="SSF53067">
    <property type="entry name" value="Actin-like ATPase domain"/>
    <property type="match status" value="1"/>
</dbReference>
<sequence>MHVVALDVGGTTMKGALLDHDGGVAHTAARPTDRDRGPDAVVAGIVDFAAELAATAGARFGTEVGAAAVVVPGLVDEPAGIASYSANIGWRDVPLRTMLAERLGVPVALGHDVRAGALAEARWGAGRGHGSFLFLPIGTGLAAAIVLDGKVVTGTNGCAGELGHLHVAPHGDPCECGARGCLETLASASAIARRYTAEGGRGAVTAEDVARLAGRGDRTAAKVWDEAVAALADGLAAGTRILDPPLVVLGGGLSGAGETLLAPLRTALAERLTFQPPPRVVIAELGHRAGCLGAGLLAIELGGDRGAS</sequence>